<dbReference type="NCBIfam" id="TIGR01679">
    <property type="entry name" value="bact_FAD_ox"/>
    <property type="match status" value="1"/>
</dbReference>
<accession>A0A2K9NIF6</accession>
<dbReference type="InterPro" id="IPR016166">
    <property type="entry name" value="FAD-bd_PCMH"/>
</dbReference>
<name>A0A2K9NIF6_9PROT</name>
<dbReference type="InterPro" id="IPR006311">
    <property type="entry name" value="TAT_signal"/>
</dbReference>
<dbReference type="Gene3D" id="3.30.465.10">
    <property type="match status" value="1"/>
</dbReference>
<dbReference type="PANTHER" id="PTHR43762">
    <property type="entry name" value="L-GULONOLACTONE OXIDASE"/>
    <property type="match status" value="1"/>
</dbReference>
<keyword evidence="5" id="KW-1185">Reference proteome</keyword>
<dbReference type="KEGG" id="ncb:C0V82_18710"/>
<gene>
    <name evidence="4" type="ORF">C0V82_18710</name>
</gene>
<dbReference type="Gene3D" id="1.10.45.10">
    <property type="entry name" value="Vanillyl-alcohol Oxidase, Chain A, domain 4"/>
    <property type="match status" value="1"/>
</dbReference>
<dbReference type="GO" id="GO:0016020">
    <property type="term" value="C:membrane"/>
    <property type="evidence" value="ECO:0007669"/>
    <property type="project" value="InterPro"/>
</dbReference>
<dbReference type="PANTHER" id="PTHR43762:SF1">
    <property type="entry name" value="D-ARABINONO-1,4-LACTONE OXIDASE"/>
    <property type="match status" value="1"/>
</dbReference>
<sequence>MVSRRSLFLGMAGVAAVAGAGGWAASRVGVQPEPPAPPGQDEAGRLLWRNWSGIQTAYPAQRAAPGSEGELAALVRTAPGPLRAVGSGHSFMPLVPTPGTLVTLDRMTGLISHDKATSTAVAWGGTRLADLGAALAGIGQEMPNLPDINKQSLAGATATGTHGTGATLPALHGNITALRLVTGRGDILDCDVARNAELFQAARLGLGAFGIVTQVTLQNSPLKRVERNVWLQPLEQTLADWPRLHQAHRNIEFYYLPFTDMTAVITHDETDEPATVRPPAQDNEALLDLKKLRDWLGWSPALRRRVARQVMSGLEPERVVDESWRLLSNERPVRFNEMEFHLPLEAQVGALQEVIAAIEGQRNDVFFPIEARIVAPDDAWLSPFQGRMTGSIAVHAYYKDQYDFLYQLVEPIMRRHGGRPHWGKLNSLKRADFAALYPRFNDAAELRRQMDPEGRFLNDYLRGVFADA</sequence>
<dbReference type="AlphaFoldDB" id="A0A2K9NIF6"/>
<dbReference type="PROSITE" id="PS51318">
    <property type="entry name" value="TAT"/>
    <property type="match status" value="1"/>
</dbReference>
<dbReference type="Pfam" id="PF04030">
    <property type="entry name" value="ALO"/>
    <property type="match status" value="1"/>
</dbReference>
<dbReference type="Pfam" id="PF01565">
    <property type="entry name" value="FAD_binding_4"/>
    <property type="match status" value="1"/>
</dbReference>
<dbReference type="Proteomes" id="UP000234752">
    <property type="component" value="Chromosome eg_2"/>
</dbReference>
<keyword evidence="2" id="KW-0274">FAD</keyword>
<dbReference type="GO" id="GO:0003885">
    <property type="term" value="F:D-arabinono-1,4-lactone oxidase activity"/>
    <property type="evidence" value="ECO:0007669"/>
    <property type="project" value="InterPro"/>
</dbReference>
<evidence type="ECO:0000256" key="3">
    <source>
        <dbReference type="ARBA" id="ARBA00023002"/>
    </source>
</evidence>
<dbReference type="InterPro" id="IPR016167">
    <property type="entry name" value="FAD-bd_PCMH_sub1"/>
</dbReference>
<keyword evidence="3" id="KW-0560">Oxidoreductase</keyword>
<protein>
    <submittedName>
        <fullName evidence="4">Oxidoreductase</fullName>
    </submittedName>
</protein>
<dbReference type="InterPro" id="IPR016171">
    <property type="entry name" value="Vanillyl_alc_oxidase_C-sub2"/>
</dbReference>
<dbReference type="InterPro" id="IPR036318">
    <property type="entry name" value="FAD-bd_PCMH-like_sf"/>
</dbReference>
<dbReference type="Gene3D" id="3.30.70.2520">
    <property type="match status" value="1"/>
</dbReference>
<dbReference type="InterPro" id="IPR010031">
    <property type="entry name" value="FAD_lactone_oxidase-like"/>
</dbReference>
<keyword evidence="1" id="KW-0285">Flavoprotein</keyword>
<dbReference type="EMBL" id="CP025612">
    <property type="protein sequence ID" value="AUN32874.1"/>
    <property type="molecule type" value="Genomic_DNA"/>
</dbReference>
<dbReference type="SUPFAM" id="SSF56176">
    <property type="entry name" value="FAD-binding/transporter-associated domain-like"/>
    <property type="match status" value="1"/>
</dbReference>
<dbReference type="InterPro" id="IPR016169">
    <property type="entry name" value="FAD-bd_PCMH_sub2"/>
</dbReference>
<dbReference type="PIRSF" id="PIRSF000136">
    <property type="entry name" value="LGO_GLO"/>
    <property type="match status" value="1"/>
</dbReference>
<evidence type="ECO:0000313" key="4">
    <source>
        <dbReference type="EMBL" id="AUN32874.1"/>
    </source>
</evidence>
<evidence type="ECO:0000256" key="1">
    <source>
        <dbReference type="ARBA" id="ARBA00022630"/>
    </source>
</evidence>
<reference evidence="4 5" key="1">
    <citation type="submission" date="2017-12" db="EMBL/GenBank/DDBJ databases">
        <title>Genomes of bacteria within cyanobacterial aggregates.</title>
        <authorList>
            <person name="Cai H."/>
        </authorList>
    </citation>
    <scope>NUCLEOTIDE SEQUENCE [LARGE SCALE GENOMIC DNA]</scope>
    <source>
        <strain evidence="4 5">TH16</strain>
    </source>
</reference>
<evidence type="ECO:0000313" key="5">
    <source>
        <dbReference type="Proteomes" id="UP000234752"/>
    </source>
</evidence>
<dbReference type="PROSITE" id="PS51387">
    <property type="entry name" value="FAD_PCMH"/>
    <property type="match status" value="1"/>
</dbReference>
<dbReference type="OrthoDB" id="9800184at2"/>
<dbReference type="GO" id="GO:0071949">
    <property type="term" value="F:FAD binding"/>
    <property type="evidence" value="ECO:0007669"/>
    <property type="project" value="InterPro"/>
</dbReference>
<evidence type="ECO:0000256" key="2">
    <source>
        <dbReference type="ARBA" id="ARBA00022827"/>
    </source>
</evidence>
<organism evidence="4 5">
    <name type="scientific">Niveispirillum cyanobacteriorum</name>
    <dbReference type="NCBI Taxonomy" id="1612173"/>
    <lineage>
        <taxon>Bacteria</taxon>
        <taxon>Pseudomonadati</taxon>
        <taxon>Pseudomonadota</taxon>
        <taxon>Alphaproteobacteria</taxon>
        <taxon>Rhodospirillales</taxon>
        <taxon>Azospirillaceae</taxon>
        <taxon>Niveispirillum</taxon>
    </lineage>
</organism>
<dbReference type="InterPro" id="IPR007173">
    <property type="entry name" value="ALO_C"/>
</dbReference>
<proteinExistence type="predicted"/>
<dbReference type="InterPro" id="IPR006094">
    <property type="entry name" value="Oxid_FAD_bind_N"/>
</dbReference>
<dbReference type="Gene3D" id="3.30.43.10">
    <property type="entry name" value="Uridine Diphospho-n-acetylenolpyruvylglucosamine Reductase, domain 2"/>
    <property type="match status" value="1"/>
</dbReference>